<feature type="domain" description="DUF2179" evidence="7">
    <location>
        <begin position="249"/>
        <end position="302"/>
    </location>
</feature>
<proteinExistence type="predicted"/>
<protein>
    <submittedName>
        <fullName evidence="8">Membrane protein</fullName>
    </submittedName>
</protein>
<keyword evidence="4 6" id="KW-1133">Transmembrane helix</keyword>
<keyword evidence="3 6" id="KW-0812">Transmembrane</keyword>
<accession>A0AAT9FIH8</accession>
<feature type="transmembrane region" description="Helical" evidence="6">
    <location>
        <begin position="110"/>
        <end position="129"/>
    </location>
</feature>
<dbReference type="InterPro" id="IPR051461">
    <property type="entry name" value="UPF0750_membrane"/>
</dbReference>
<comment type="subcellular location">
    <subcellularLocation>
        <location evidence="1">Cell membrane</location>
        <topology evidence="1">Multi-pass membrane protein</topology>
    </subcellularLocation>
</comment>
<evidence type="ECO:0000256" key="3">
    <source>
        <dbReference type="ARBA" id="ARBA00022692"/>
    </source>
</evidence>
<evidence type="ECO:0000259" key="7">
    <source>
        <dbReference type="Pfam" id="PF10035"/>
    </source>
</evidence>
<keyword evidence="5 6" id="KW-0472">Membrane</keyword>
<keyword evidence="2" id="KW-1003">Cell membrane</keyword>
<evidence type="ECO:0000313" key="8">
    <source>
        <dbReference type="EMBL" id="BDS05789.1"/>
    </source>
</evidence>
<evidence type="ECO:0000256" key="4">
    <source>
        <dbReference type="ARBA" id="ARBA00022989"/>
    </source>
</evidence>
<dbReference type="EMBL" id="AP026866">
    <property type="protein sequence ID" value="BDS05789.1"/>
    <property type="molecule type" value="Genomic_DNA"/>
</dbReference>
<dbReference type="PANTHER" id="PTHR33545:SF9">
    <property type="entry name" value="UPF0750 MEMBRANE PROTEIN YITE"/>
    <property type="match status" value="1"/>
</dbReference>
<feature type="transmembrane region" description="Helical" evidence="6">
    <location>
        <begin position="176"/>
        <end position="198"/>
    </location>
</feature>
<reference evidence="8" key="1">
    <citation type="submission" date="2024-07" db="EMBL/GenBank/DDBJ databases">
        <title>Complete genome sequence of Verrucomicrobiaceae bacterium NT6N.</title>
        <authorList>
            <person name="Huang C."/>
            <person name="Takami H."/>
            <person name="Hamasaki K."/>
        </authorList>
    </citation>
    <scope>NUCLEOTIDE SEQUENCE</scope>
    <source>
        <strain evidence="8">NT6N</strain>
    </source>
</reference>
<evidence type="ECO:0000256" key="1">
    <source>
        <dbReference type="ARBA" id="ARBA00004651"/>
    </source>
</evidence>
<dbReference type="Gene3D" id="3.30.70.120">
    <property type="match status" value="1"/>
</dbReference>
<dbReference type="PANTHER" id="PTHR33545">
    <property type="entry name" value="UPF0750 MEMBRANE PROTEIN YITT-RELATED"/>
    <property type="match status" value="1"/>
</dbReference>
<dbReference type="GO" id="GO:0005886">
    <property type="term" value="C:plasma membrane"/>
    <property type="evidence" value="ECO:0007669"/>
    <property type="project" value="UniProtKB-SubCell"/>
</dbReference>
<dbReference type="CDD" id="cd16380">
    <property type="entry name" value="YitT_C"/>
    <property type="match status" value="1"/>
</dbReference>
<feature type="transmembrane region" description="Helical" evidence="6">
    <location>
        <begin position="135"/>
        <end position="155"/>
    </location>
</feature>
<dbReference type="Pfam" id="PF02588">
    <property type="entry name" value="YitT_membrane"/>
    <property type="match status" value="1"/>
</dbReference>
<dbReference type="InterPro" id="IPR015867">
    <property type="entry name" value="N-reg_PII/ATP_PRibTrfase_C"/>
</dbReference>
<dbReference type="InterPro" id="IPR003740">
    <property type="entry name" value="YitT"/>
</dbReference>
<dbReference type="PIRSF" id="PIRSF006483">
    <property type="entry name" value="Membrane_protein_YitT"/>
    <property type="match status" value="1"/>
</dbReference>
<feature type="transmembrane region" description="Helical" evidence="6">
    <location>
        <begin position="39"/>
        <end position="63"/>
    </location>
</feature>
<feature type="transmembrane region" description="Helical" evidence="6">
    <location>
        <begin position="83"/>
        <end position="101"/>
    </location>
</feature>
<dbReference type="Pfam" id="PF10035">
    <property type="entry name" value="DUF2179"/>
    <property type="match status" value="1"/>
</dbReference>
<organism evidence="8">
    <name type="scientific">Oceaniferula spumae</name>
    <dbReference type="NCBI Taxonomy" id="2979115"/>
    <lineage>
        <taxon>Bacteria</taxon>
        <taxon>Pseudomonadati</taxon>
        <taxon>Verrucomicrobiota</taxon>
        <taxon>Verrucomicrobiia</taxon>
        <taxon>Verrucomicrobiales</taxon>
        <taxon>Verrucomicrobiaceae</taxon>
        <taxon>Oceaniferula</taxon>
    </lineage>
</organism>
<dbReference type="KEGG" id="osu:NT6N_08290"/>
<evidence type="ECO:0000256" key="6">
    <source>
        <dbReference type="SAM" id="Phobius"/>
    </source>
</evidence>
<gene>
    <name evidence="8" type="ORF">NT6N_08290</name>
</gene>
<evidence type="ECO:0000256" key="5">
    <source>
        <dbReference type="ARBA" id="ARBA00023136"/>
    </source>
</evidence>
<name>A0AAT9FIH8_9BACT</name>
<dbReference type="AlphaFoldDB" id="A0AAT9FIH8"/>
<sequence>MPLFILTADWKVKRGSEASNLHNQRNIMERSTIHPLLRVLMLLSGIFVLAWGFNAILATNRIVTGGLPGFSLLVQQQTGFDPSLTQWIVGIPIFFIGWMVLGKKATINSLAGAILLPLAIFLTRDWWSLPVENSVLAAIFGGFTCGIGLGIIFRANATVGGFSILARMASHYFGIPISRCMLIFDGAVVIAAGAFFGAEQAMLALLSVVSLSKAIDVVQSGLGSAKSVTIITTEENSMREMLLTHLDCGATVLKAEGAHSGDERTLVVSVVPRAKVARLRRNVRRIDPGAFTIISDASEVLGYGFQNHG</sequence>
<dbReference type="InterPro" id="IPR019264">
    <property type="entry name" value="DUF2179"/>
</dbReference>
<evidence type="ECO:0000256" key="2">
    <source>
        <dbReference type="ARBA" id="ARBA00022475"/>
    </source>
</evidence>